<dbReference type="AlphaFoldDB" id="A0A364XY69"/>
<reference evidence="5 6" key="1">
    <citation type="submission" date="2018-06" db="EMBL/GenBank/DDBJ databases">
        <title>Chryseolinea flavus sp. nov., a member of the phylum Bacteroidetes isolated from soil.</title>
        <authorList>
            <person name="Li Y."/>
            <person name="Wang J."/>
        </authorList>
    </citation>
    <scope>NUCLEOTIDE SEQUENCE [LARGE SCALE GENOMIC DNA]</scope>
    <source>
        <strain evidence="5 6">SDU1-6</strain>
    </source>
</reference>
<sequence>MEVYRICCHQGMRRISRNRICSRRFKAVLPTNKPCCI</sequence>
<dbReference type="Proteomes" id="UP000251889">
    <property type="component" value="Unassembled WGS sequence"/>
</dbReference>
<evidence type="ECO:0000313" key="6">
    <source>
        <dbReference type="Proteomes" id="UP000251889"/>
    </source>
</evidence>
<comment type="caution">
    <text evidence="5">The sequence shown here is derived from an EMBL/GenBank/DDBJ whole genome shotgun (WGS) entry which is preliminary data.</text>
</comment>
<comment type="subcellular location">
    <subcellularLocation>
        <location evidence="1">Secreted</location>
    </subcellularLocation>
</comment>
<gene>
    <name evidence="5" type="ORF">DQQ10_23860</name>
</gene>
<evidence type="ECO:0000256" key="2">
    <source>
        <dbReference type="ARBA" id="ARBA00022525"/>
    </source>
</evidence>
<evidence type="ECO:0000313" key="5">
    <source>
        <dbReference type="EMBL" id="RAV98369.1"/>
    </source>
</evidence>
<keyword evidence="6" id="KW-1185">Reference proteome</keyword>
<name>A0A364XY69_9BACT</name>
<proteinExistence type="predicted"/>
<dbReference type="EMBL" id="QMFY01000018">
    <property type="protein sequence ID" value="RAV98369.1"/>
    <property type="molecule type" value="Genomic_DNA"/>
</dbReference>
<protein>
    <recommendedName>
        <fullName evidence="4">Anaphylatoxin-like domain-containing protein</fullName>
    </recommendedName>
</protein>
<evidence type="ECO:0000256" key="1">
    <source>
        <dbReference type="ARBA" id="ARBA00004613"/>
    </source>
</evidence>
<dbReference type="InterPro" id="IPR000020">
    <property type="entry name" value="Anaphylatoxin/fibulin"/>
</dbReference>
<evidence type="ECO:0000256" key="3">
    <source>
        <dbReference type="ARBA" id="ARBA00023157"/>
    </source>
</evidence>
<organism evidence="5 6">
    <name type="scientific">Pseudochryseolinea flava</name>
    <dbReference type="NCBI Taxonomy" id="2059302"/>
    <lineage>
        <taxon>Bacteria</taxon>
        <taxon>Pseudomonadati</taxon>
        <taxon>Bacteroidota</taxon>
        <taxon>Cytophagia</taxon>
        <taxon>Cytophagales</taxon>
        <taxon>Fulvivirgaceae</taxon>
        <taxon>Pseudochryseolinea</taxon>
    </lineage>
</organism>
<feature type="domain" description="Anaphylatoxin-like" evidence="4">
    <location>
        <begin position="7"/>
        <end position="36"/>
    </location>
</feature>
<evidence type="ECO:0000259" key="4">
    <source>
        <dbReference type="Pfam" id="PF01821"/>
    </source>
</evidence>
<keyword evidence="2" id="KW-0964">Secreted</keyword>
<keyword evidence="3" id="KW-1015">Disulfide bond</keyword>
<dbReference type="Pfam" id="PF01821">
    <property type="entry name" value="ANATO"/>
    <property type="match status" value="1"/>
</dbReference>
<accession>A0A364XY69</accession>
<dbReference type="GO" id="GO:0005576">
    <property type="term" value="C:extracellular region"/>
    <property type="evidence" value="ECO:0007669"/>
    <property type="project" value="UniProtKB-SubCell"/>
</dbReference>